<dbReference type="EMBL" id="JBHLXJ010000036">
    <property type="protein sequence ID" value="MFC0352055.1"/>
    <property type="molecule type" value="Genomic_DNA"/>
</dbReference>
<dbReference type="InterPro" id="IPR001789">
    <property type="entry name" value="Sig_transdc_resp-reg_receiver"/>
</dbReference>
<dbReference type="InterPro" id="IPR000160">
    <property type="entry name" value="GGDEF_dom"/>
</dbReference>
<dbReference type="SUPFAM" id="SSF55073">
    <property type="entry name" value="Nucleotide cyclase"/>
    <property type="match status" value="1"/>
</dbReference>
<dbReference type="CDD" id="cd01948">
    <property type="entry name" value="EAL"/>
    <property type="match status" value="1"/>
</dbReference>
<reference evidence="5 6" key="1">
    <citation type="submission" date="2024-09" db="EMBL/GenBank/DDBJ databases">
        <authorList>
            <person name="Sun Q."/>
            <person name="Mori K."/>
        </authorList>
    </citation>
    <scope>NUCLEOTIDE SEQUENCE [LARGE SCALE GENOMIC DNA]</scope>
    <source>
        <strain evidence="5 6">CCM 8677</strain>
    </source>
</reference>
<gene>
    <name evidence="5" type="ORF">ACFFJH_19715</name>
</gene>
<evidence type="ECO:0000259" key="4">
    <source>
        <dbReference type="PROSITE" id="PS50887"/>
    </source>
</evidence>
<sequence length="748" mass="83958">MNDDINHEDAVFFVEDDKAQNDASVAAQLPAWNILIIDDDPDVHTATMFALHGLKIQNRFLHYLHAYSASEARHLLLHSESIAVILLDVVMANDDAGLQLISYIRHTLSMKDVRIILRTGQAGYAPEMEAIRDYDINDYKNKTELTQAKLFTTVTSAVRSYEQIRTISTNQLGLETIIKASARLMALSDIQEFAETILDQVIDLISQDADAFICAINLTDFSRIGDDLSSGAHVIASKGQYLNWNNQAFVQVAEREQQIKVQKALYERNHVFDADSCVLYFSNHDGVSMAMYLNVGFSANTNQVRLLKTFCSNASVCLENVALSARMHNLAFFDPLTGLSNRLQLLQALNAGLRSHKKYDSVLVLVDIDHFSETNDALGHQFGDLLLSAVARRLVEHFGDACQIARIGNDIFGILGHEEIIAPEMILNLFTKPFLVDRQKMQISVSLGLIKLSDYELQATDALKDANIALKRAKIHNRSRYTYFTRDLGVEIRERVRMMHALRAAFEKDRLFIVYQPQVNMRTGNTVGAEALLRWKTEEGDFVPPDQFIPIAEYSGLIVNIGEWVLRTACFEWATLSKHTDTNFKIAVNVSQAQFSHPLFLRSVERALADSGIPADCLELEITESMAMNDPDALIESIAKLKAIGVRVSIDDFGTGFSSLSHLQKLRVDKLKIDRSFVNQMIRVNNDASIARMIIELSQSLKIDIIAEGVETQAQAELLISFGCDYAQGFHYSKPQTKNDLIIWLTNS</sequence>
<dbReference type="InterPro" id="IPR029787">
    <property type="entry name" value="Nucleotide_cyclase"/>
</dbReference>
<evidence type="ECO:0000313" key="6">
    <source>
        <dbReference type="Proteomes" id="UP001589844"/>
    </source>
</evidence>
<feature type="domain" description="EAL" evidence="3">
    <location>
        <begin position="495"/>
        <end position="748"/>
    </location>
</feature>
<dbReference type="InterPro" id="IPR035919">
    <property type="entry name" value="EAL_sf"/>
</dbReference>
<dbReference type="CDD" id="cd01949">
    <property type="entry name" value="GGDEF"/>
    <property type="match status" value="1"/>
</dbReference>
<evidence type="ECO:0000313" key="5">
    <source>
        <dbReference type="EMBL" id="MFC0352055.1"/>
    </source>
</evidence>
<evidence type="ECO:0000259" key="2">
    <source>
        <dbReference type="PROSITE" id="PS50110"/>
    </source>
</evidence>
<dbReference type="PANTHER" id="PTHR33121">
    <property type="entry name" value="CYCLIC DI-GMP PHOSPHODIESTERASE PDEF"/>
    <property type="match status" value="1"/>
</dbReference>
<dbReference type="Gene3D" id="3.40.50.2300">
    <property type="match status" value="1"/>
</dbReference>
<dbReference type="InterPro" id="IPR011006">
    <property type="entry name" value="CheY-like_superfamily"/>
</dbReference>
<proteinExistence type="predicted"/>
<dbReference type="PANTHER" id="PTHR33121:SF70">
    <property type="entry name" value="SIGNALING PROTEIN YKOW"/>
    <property type="match status" value="1"/>
</dbReference>
<keyword evidence="1" id="KW-0597">Phosphoprotein</keyword>
<dbReference type="Pfam" id="PF00563">
    <property type="entry name" value="EAL"/>
    <property type="match status" value="1"/>
</dbReference>
<accession>A0ABV6IJP4</accession>
<dbReference type="Proteomes" id="UP001589844">
    <property type="component" value="Unassembled WGS sequence"/>
</dbReference>
<name>A0ABV6IJP4_9BURK</name>
<dbReference type="SMART" id="SM00267">
    <property type="entry name" value="GGDEF"/>
    <property type="match status" value="1"/>
</dbReference>
<dbReference type="Pfam" id="PF11849">
    <property type="entry name" value="DUF3369"/>
    <property type="match status" value="1"/>
</dbReference>
<dbReference type="PROSITE" id="PS50110">
    <property type="entry name" value="RESPONSE_REGULATORY"/>
    <property type="match status" value="1"/>
</dbReference>
<evidence type="ECO:0000259" key="3">
    <source>
        <dbReference type="PROSITE" id="PS50883"/>
    </source>
</evidence>
<comment type="caution">
    <text evidence="5">The sequence shown here is derived from an EMBL/GenBank/DDBJ whole genome shotgun (WGS) entry which is preliminary data.</text>
</comment>
<dbReference type="InterPro" id="IPR050706">
    <property type="entry name" value="Cyclic-di-GMP_PDE-like"/>
</dbReference>
<organism evidence="5 6">
    <name type="scientific">Undibacterium danionis</name>
    <dbReference type="NCBI Taxonomy" id="1812100"/>
    <lineage>
        <taxon>Bacteria</taxon>
        <taxon>Pseudomonadati</taxon>
        <taxon>Pseudomonadota</taxon>
        <taxon>Betaproteobacteria</taxon>
        <taxon>Burkholderiales</taxon>
        <taxon>Oxalobacteraceae</taxon>
        <taxon>Undibacterium</taxon>
    </lineage>
</organism>
<dbReference type="InterPro" id="IPR001633">
    <property type="entry name" value="EAL_dom"/>
</dbReference>
<dbReference type="InterPro" id="IPR021800">
    <property type="entry name" value="DUF3369"/>
</dbReference>
<dbReference type="Gene3D" id="3.30.70.270">
    <property type="match status" value="1"/>
</dbReference>
<dbReference type="SUPFAM" id="SSF141868">
    <property type="entry name" value="EAL domain-like"/>
    <property type="match status" value="1"/>
</dbReference>
<dbReference type="PROSITE" id="PS50883">
    <property type="entry name" value="EAL"/>
    <property type="match status" value="1"/>
</dbReference>
<evidence type="ECO:0000256" key="1">
    <source>
        <dbReference type="PROSITE-ProRule" id="PRU00169"/>
    </source>
</evidence>
<dbReference type="SMART" id="SM00052">
    <property type="entry name" value="EAL"/>
    <property type="match status" value="1"/>
</dbReference>
<dbReference type="SUPFAM" id="SSF52172">
    <property type="entry name" value="CheY-like"/>
    <property type="match status" value="1"/>
</dbReference>
<dbReference type="PROSITE" id="PS50887">
    <property type="entry name" value="GGDEF"/>
    <property type="match status" value="1"/>
</dbReference>
<dbReference type="RefSeq" id="WP_390214809.1">
    <property type="nucleotide sequence ID" value="NZ_JBHLXJ010000036.1"/>
</dbReference>
<feature type="domain" description="Response regulatory" evidence="2">
    <location>
        <begin position="33"/>
        <end position="157"/>
    </location>
</feature>
<dbReference type="NCBIfam" id="TIGR00254">
    <property type="entry name" value="GGDEF"/>
    <property type="match status" value="1"/>
</dbReference>
<keyword evidence="6" id="KW-1185">Reference proteome</keyword>
<protein>
    <submittedName>
        <fullName evidence="5">Bifunctional diguanylate cyclase/phosphodiesterase</fullName>
    </submittedName>
</protein>
<dbReference type="InterPro" id="IPR043128">
    <property type="entry name" value="Rev_trsase/Diguanyl_cyclase"/>
</dbReference>
<feature type="modified residue" description="4-aspartylphosphate" evidence="1">
    <location>
        <position position="88"/>
    </location>
</feature>
<feature type="domain" description="GGDEF" evidence="4">
    <location>
        <begin position="359"/>
        <end position="486"/>
    </location>
</feature>
<dbReference type="Gene3D" id="3.20.20.450">
    <property type="entry name" value="EAL domain"/>
    <property type="match status" value="1"/>
</dbReference>
<dbReference type="Pfam" id="PF00990">
    <property type="entry name" value="GGDEF"/>
    <property type="match status" value="1"/>
</dbReference>